<evidence type="ECO:0000313" key="2">
    <source>
        <dbReference type="Proteomes" id="UP000007875"/>
    </source>
</evidence>
<dbReference type="InParanoid" id="H2ZG14"/>
<reference evidence="1" key="2">
    <citation type="submission" date="2025-08" db="UniProtKB">
        <authorList>
            <consortium name="Ensembl"/>
        </authorList>
    </citation>
    <scope>IDENTIFICATION</scope>
</reference>
<accession>H2ZG14</accession>
<reference evidence="1" key="3">
    <citation type="submission" date="2025-09" db="UniProtKB">
        <authorList>
            <consortium name="Ensembl"/>
        </authorList>
    </citation>
    <scope>IDENTIFICATION</scope>
</reference>
<sequence>MDIKLLLQLVHVFIFQVPSACLHHFRFKHRLIEVLFTLFSETEHGIYMVASAISEELLLYCSLEKNPTLFSLKSIQTLPNIVCNLKDGPLSHFHHIISSVLSDPELTAPSVSLEQHDQWLNDTSTSQIVDSNQEVLFRLPNHFEKICANSCRPVSSVGRSIELLAHVLGRTINILDFEESDAQFMERFGSSNSYFSQVTMLNDAVNRADLLLI</sequence>
<protein>
    <submittedName>
        <fullName evidence="1">Uncharacterized protein</fullName>
    </submittedName>
</protein>
<evidence type="ECO:0000313" key="1">
    <source>
        <dbReference type="Ensembl" id="ENSCSAVP00000016530.1"/>
    </source>
</evidence>
<name>H2ZG14_CIOSA</name>
<dbReference type="Proteomes" id="UP000007875">
    <property type="component" value="Unassembled WGS sequence"/>
</dbReference>
<dbReference type="HOGENOM" id="CLU_1296969_0_0_1"/>
<dbReference type="AlphaFoldDB" id="H2ZG14"/>
<organism evidence="1 2">
    <name type="scientific">Ciona savignyi</name>
    <name type="common">Pacific transparent sea squirt</name>
    <dbReference type="NCBI Taxonomy" id="51511"/>
    <lineage>
        <taxon>Eukaryota</taxon>
        <taxon>Metazoa</taxon>
        <taxon>Chordata</taxon>
        <taxon>Tunicata</taxon>
        <taxon>Ascidiacea</taxon>
        <taxon>Phlebobranchia</taxon>
        <taxon>Cionidae</taxon>
        <taxon>Ciona</taxon>
    </lineage>
</organism>
<proteinExistence type="predicted"/>
<keyword evidence="2" id="KW-1185">Reference proteome</keyword>
<reference evidence="2" key="1">
    <citation type="submission" date="2003-08" db="EMBL/GenBank/DDBJ databases">
        <authorList>
            <person name="Birren B."/>
            <person name="Nusbaum C."/>
            <person name="Abebe A."/>
            <person name="Abouelleil A."/>
            <person name="Adekoya E."/>
            <person name="Ait-zahra M."/>
            <person name="Allen N."/>
            <person name="Allen T."/>
            <person name="An P."/>
            <person name="Anderson M."/>
            <person name="Anderson S."/>
            <person name="Arachchi H."/>
            <person name="Armbruster J."/>
            <person name="Bachantsang P."/>
            <person name="Baldwin J."/>
            <person name="Barry A."/>
            <person name="Bayul T."/>
            <person name="Blitshsteyn B."/>
            <person name="Bloom T."/>
            <person name="Blye J."/>
            <person name="Boguslavskiy L."/>
            <person name="Borowsky M."/>
            <person name="Boukhgalter B."/>
            <person name="Brunache A."/>
            <person name="Butler J."/>
            <person name="Calixte N."/>
            <person name="Calvo S."/>
            <person name="Camarata J."/>
            <person name="Campo K."/>
            <person name="Chang J."/>
            <person name="Cheshatsang Y."/>
            <person name="Citroen M."/>
            <person name="Collymore A."/>
            <person name="Considine T."/>
            <person name="Cook A."/>
            <person name="Cooke P."/>
            <person name="Corum B."/>
            <person name="Cuomo C."/>
            <person name="David R."/>
            <person name="Dawoe T."/>
            <person name="Degray S."/>
            <person name="Dodge S."/>
            <person name="Dooley K."/>
            <person name="Dorje P."/>
            <person name="Dorjee K."/>
            <person name="Dorris L."/>
            <person name="Duffey N."/>
            <person name="Dupes A."/>
            <person name="Elkins T."/>
            <person name="Engels R."/>
            <person name="Erickson J."/>
            <person name="Farina A."/>
            <person name="Faro S."/>
            <person name="Ferreira P."/>
            <person name="Fischer H."/>
            <person name="Fitzgerald M."/>
            <person name="Foley K."/>
            <person name="Gage D."/>
            <person name="Galagan J."/>
            <person name="Gearin G."/>
            <person name="Gnerre S."/>
            <person name="Gnirke A."/>
            <person name="Goyette A."/>
            <person name="Graham J."/>
            <person name="Grandbois E."/>
            <person name="Gyaltsen K."/>
            <person name="Hafez N."/>
            <person name="Hagopian D."/>
            <person name="Hagos B."/>
            <person name="Hall J."/>
            <person name="Hatcher B."/>
            <person name="Heller A."/>
            <person name="Higgins H."/>
            <person name="Honan T."/>
            <person name="Horn A."/>
            <person name="Houde N."/>
            <person name="Hughes L."/>
            <person name="Hulme W."/>
            <person name="Husby E."/>
            <person name="Iliev I."/>
            <person name="Jaffe D."/>
            <person name="Jones C."/>
            <person name="Kamal M."/>
            <person name="Kamat A."/>
            <person name="Kamvysselis M."/>
            <person name="Karlsson E."/>
            <person name="Kells C."/>
            <person name="Kieu A."/>
            <person name="Kisner P."/>
            <person name="Kodira C."/>
            <person name="Kulbokas E."/>
            <person name="Labutti K."/>
            <person name="Lama D."/>
            <person name="Landers T."/>
            <person name="Leger J."/>
            <person name="Levine S."/>
            <person name="Lewis D."/>
            <person name="Lewis T."/>
            <person name="Lindblad-toh K."/>
            <person name="Liu X."/>
            <person name="Lokyitsang T."/>
            <person name="Lokyitsang Y."/>
            <person name="Lucien O."/>
            <person name="Lui A."/>
            <person name="Ma L.J."/>
            <person name="Mabbitt R."/>
            <person name="Macdonald J."/>
            <person name="Maclean C."/>
            <person name="Major J."/>
            <person name="Manning J."/>
            <person name="Marabella R."/>
            <person name="Maru K."/>
            <person name="Matthews C."/>
            <person name="Mauceli E."/>
            <person name="Mccarthy M."/>
            <person name="Mcdonough S."/>
            <person name="Mcghee T."/>
            <person name="Meldrim J."/>
            <person name="Meneus L."/>
            <person name="Mesirov J."/>
            <person name="Mihalev A."/>
            <person name="Mihova T."/>
            <person name="Mikkelsen T."/>
            <person name="Mlenga V."/>
            <person name="Moru K."/>
            <person name="Mozes J."/>
            <person name="Mulrain L."/>
            <person name="Munson G."/>
            <person name="Naylor J."/>
            <person name="Newes C."/>
            <person name="Nguyen C."/>
            <person name="Nguyen N."/>
            <person name="Nguyen T."/>
            <person name="Nicol R."/>
            <person name="Nielsen C."/>
            <person name="Nizzari M."/>
            <person name="Norbu C."/>
            <person name="Norbu N."/>
            <person name="O'donnell P."/>
            <person name="Okoawo O."/>
            <person name="O'leary S."/>
            <person name="Omotosho B."/>
            <person name="O'neill K."/>
            <person name="Osman S."/>
            <person name="Parker S."/>
            <person name="Perrin D."/>
            <person name="Phunkhang P."/>
            <person name="Piqani B."/>
            <person name="Purcell S."/>
            <person name="Rachupka T."/>
            <person name="Ramasamy U."/>
            <person name="Rameau R."/>
            <person name="Ray V."/>
            <person name="Raymond C."/>
            <person name="Retta R."/>
            <person name="Richardson S."/>
            <person name="Rise C."/>
            <person name="Rodriguez J."/>
            <person name="Rogers J."/>
            <person name="Rogov P."/>
            <person name="Rutman M."/>
            <person name="Schupbach R."/>
            <person name="Seaman C."/>
            <person name="Settipalli S."/>
            <person name="Sharpe T."/>
            <person name="Sheridan J."/>
            <person name="Sherpa N."/>
            <person name="Shi J."/>
            <person name="Smirnov S."/>
            <person name="Smith C."/>
            <person name="Sougnez C."/>
            <person name="Spencer B."/>
            <person name="Stalker J."/>
            <person name="Stange-thomann N."/>
            <person name="Stavropoulos S."/>
            <person name="Stetson K."/>
            <person name="Stone C."/>
            <person name="Stone S."/>
            <person name="Stubbs M."/>
            <person name="Talamas J."/>
            <person name="Tchuinga P."/>
            <person name="Tenzing P."/>
            <person name="Tesfaye S."/>
            <person name="Theodore J."/>
            <person name="Thoulutsang Y."/>
            <person name="Topham K."/>
            <person name="Towey S."/>
            <person name="Tsamla T."/>
            <person name="Tsomo N."/>
            <person name="Vallee D."/>
            <person name="Vassiliev H."/>
            <person name="Venkataraman V."/>
            <person name="Vinson J."/>
            <person name="Vo A."/>
            <person name="Wade C."/>
            <person name="Wang S."/>
            <person name="Wangchuk T."/>
            <person name="Wangdi T."/>
            <person name="Whittaker C."/>
            <person name="Wilkinson J."/>
            <person name="Wu Y."/>
            <person name="Wyman D."/>
            <person name="Yadav S."/>
            <person name="Yang S."/>
            <person name="Yang X."/>
            <person name="Yeager S."/>
            <person name="Yee E."/>
            <person name="Young G."/>
            <person name="Zainoun J."/>
            <person name="Zembeck L."/>
            <person name="Zimmer A."/>
            <person name="Zody M."/>
            <person name="Lander E."/>
        </authorList>
    </citation>
    <scope>NUCLEOTIDE SEQUENCE [LARGE SCALE GENOMIC DNA]</scope>
</reference>
<dbReference type="Ensembl" id="ENSCSAVT00000016711.1">
    <property type="protein sequence ID" value="ENSCSAVP00000016530.1"/>
    <property type="gene ID" value="ENSCSAVG00000009723.1"/>
</dbReference>